<proteinExistence type="inferred from homology"/>
<keyword evidence="4" id="KW-1003">Cell membrane</keyword>
<dbReference type="CDD" id="cd06261">
    <property type="entry name" value="TM_PBP2"/>
    <property type="match status" value="1"/>
</dbReference>
<evidence type="ECO:0000313" key="12">
    <source>
        <dbReference type="Proteomes" id="UP000237040"/>
    </source>
</evidence>
<evidence type="ECO:0000256" key="4">
    <source>
        <dbReference type="ARBA" id="ARBA00022475"/>
    </source>
</evidence>
<feature type="transmembrane region" description="Helical" evidence="9">
    <location>
        <begin position="185"/>
        <end position="209"/>
    </location>
</feature>
<feature type="domain" description="ABC transmembrane type-1" evidence="10">
    <location>
        <begin position="19"/>
        <end position="208"/>
    </location>
</feature>
<dbReference type="GO" id="GO:0043190">
    <property type="term" value="C:ATP-binding cassette (ABC) transporter complex"/>
    <property type="evidence" value="ECO:0007669"/>
    <property type="project" value="InterPro"/>
</dbReference>
<comment type="similarity">
    <text evidence="2">Belongs to the binding-protein-dependent transport system permease family. HisMQ subfamily.</text>
</comment>
<accession>A0A2J6WF85</accession>
<evidence type="ECO:0000256" key="2">
    <source>
        <dbReference type="ARBA" id="ARBA00010072"/>
    </source>
</evidence>
<comment type="subcellular location">
    <subcellularLocation>
        <location evidence="1">Cell inner membrane</location>
        <topology evidence="1">Multi-pass membrane protein</topology>
    </subcellularLocation>
    <subcellularLocation>
        <location evidence="9">Cell membrane</location>
        <topology evidence="9">Multi-pass membrane protein</topology>
    </subcellularLocation>
</comment>
<keyword evidence="6" id="KW-0029">Amino-acid transport</keyword>
<evidence type="ECO:0000256" key="1">
    <source>
        <dbReference type="ARBA" id="ARBA00004429"/>
    </source>
</evidence>
<dbReference type="InterPro" id="IPR035906">
    <property type="entry name" value="MetI-like_sf"/>
</dbReference>
<feature type="transmembrane region" description="Helical" evidence="9">
    <location>
        <begin position="20"/>
        <end position="43"/>
    </location>
</feature>
<evidence type="ECO:0000256" key="7">
    <source>
        <dbReference type="ARBA" id="ARBA00022989"/>
    </source>
</evidence>
<keyword evidence="5 9" id="KW-0812">Transmembrane</keyword>
<evidence type="ECO:0000256" key="5">
    <source>
        <dbReference type="ARBA" id="ARBA00022692"/>
    </source>
</evidence>
<dbReference type="Gene3D" id="1.10.3720.10">
    <property type="entry name" value="MetI-like"/>
    <property type="match status" value="1"/>
</dbReference>
<organism evidence="11 12">
    <name type="scientific">Caldisericum exile</name>
    <dbReference type="NCBI Taxonomy" id="693075"/>
    <lineage>
        <taxon>Bacteria</taxon>
        <taxon>Pseudomonadati</taxon>
        <taxon>Caldisericota/Cryosericota group</taxon>
        <taxon>Caldisericota</taxon>
        <taxon>Caldisericia</taxon>
        <taxon>Caldisericales</taxon>
        <taxon>Caldisericaceae</taxon>
        <taxon>Caldisericum</taxon>
    </lineage>
</organism>
<dbReference type="InterPro" id="IPR000515">
    <property type="entry name" value="MetI-like"/>
</dbReference>
<dbReference type="AlphaFoldDB" id="A0A2J6WF85"/>
<dbReference type="PANTHER" id="PTHR30614">
    <property type="entry name" value="MEMBRANE COMPONENT OF AMINO ACID ABC TRANSPORTER"/>
    <property type="match status" value="1"/>
</dbReference>
<gene>
    <name evidence="11" type="ORF">C0189_01525</name>
</gene>
<evidence type="ECO:0000259" key="10">
    <source>
        <dbReference type="PROSITE" id="PS50928"/>
    </source>
</evidence>
<dbReference type="EMBL" id="PNIL01000024">
    <property type="protein sequence ID" value="PMP68242.1"/>
    <property type="molecule type" value="Genomic_DNA"/>
</dbReference>
<dbReference type="PROSITE" id="PS50928">
    <property type="entry name" value="ABC_TM1"/>
    <property type="match status" value="1"/>
</dbReference>
<comment type="caution">
    <text evidence="11">The sequence shown here is derived from an EMBL/GenBank/DDBJ whole genome shotgun (WGS) entry which is preliminary data.</text>
</comment>
<dbReference type="GO" id="GO:0006865">
    <property type="term" value="P:amino acid transport"/>
    <property type="evidence" value="ECO:0007669"/>
    <property type="project" value="UniProtKB-KW"/>
</dbReference>
<evidence type="ECO:0000313" key="11">
    <source>
        <dbReference type="EMBL" id="PMP68242.1"/>
    </source>
</evidence>
<reference evidence="11 12" key="1">
    <citation type="submission" date="2018-01" db="EMBL/GenBank/DDBJ databases">
        <title>Metagenomic assembled genomes from two thermal pools in the Uzon Caldera, Kamchatka, Russia.</title>
        <authorList>
            <person name="Wilkins L."/>
            <person name="Ettinger C."/>
        </authorList>
    </citation>
    <scope>NUCLEOTIDE SEQUENCE [LARGE SCALE GENOMIC DNA]</scope>
    <source>
        <strain evidence="11">ZAV-07</strain>
    </source>
</reference>
<dbReference type="Proteomes" id="UP000237040">
    <property type="component" value="Unassembled WGS sequence"/>
</dbReference>
<dbReference type="InterPro" id="IPR043429">
    <property type="entry name" value="ArtM/GltK/GlnP/TcyL/YhdX-like"/>
</dbReference>
<dbReference type="Pfam" id="PF00528">
    <property type="entry name" value="BPD_transp_1"/>
    <property type="match status" value="1"/>
</dbReference>
<dbReference type="GO" id="GO:0022857">
    <property type="term" value="F:transmembrane transporter activity"/>
    <property type="evidence" value="ECO:0007669"/>
    <property type="project" value="InterPro"/>
</dbReference>
<evidence type="ECO:0000256" key="6">
    <source>
        <dbReference type="ARBA" id="ARBA00022970"/>
    </source>
</evidence>
<dbReference type="RefSeq" id="WP_416085771.1">
    <property type="nucleotide sequence ID" value="NZ_JBNARP010000024.1"/>
</dbReference>
<dbReference type="InterPro" id="IPR010065">
    <property type="entry name" value="AA_ABC_transptr_permease_3TM"/>
</dbReference>
<dbReference type="NCBIfam" id="TIGR01726">
    <property type="entry name" value="HEQRo_perm_3TM"/>
    <property type="match status" value="1"/>
</dbReference>
<dbReference type="PANTHER" id="PTHR30614:SF0">
    <property type="entry name" value="L-CYSTINE TRANSPORT SYSTEM PERMEASE PROTEIN TCYL"/>
    <property type="match status" value="1"/>
</dbReference>
<protein>
    <submittedName>
        <fullName evidence="11">Amino acid ABC transporter permease</fullName>
    </submittedName>
</protein>
<evidence type="ECO:0000256" key="3">
    <source>
        <dbReference type="ARBA" id="ARBA00022448"/>
    </source>
</evidence>
<evidence type="ECO:0000256" key="8">
    <source>
        <dbReference type="ARBA" id="ARBA00023136"/>
    </source>
</evidence>
<dbReference type="SUPFAM" id="SSF161098">
    <property type="entry name" value="MetI-like"/>
    <property type="match status" value="1"/>
</dbReference>
<keyword evidence="3 9" id="KW-0813">Transport</keyword>
<sequence>MSSFEIVLFKYKDFWLMGLKYTMLITVLSILIGIVLGLLFAIMRIYGNKFFKAVAVSYIDLIRGTPMIVQLFILYYGLGSTGLVKFTPLQAAIIGMGLNSGAYQAEYFRTAFLAIPTGQTEAALSLGFTRTGLIFNILLPQVVRIVLPSWTNELIALTQYSSLAMVLTVMELTAVSKYVGSKTFLYIQAFSLAGIIYLFVSVVLTRLMVYFENRLSIPGVSAQKLRI</sequence>
<evidence type="ECO:0000256" key="9">
    <source>
        <dbReference type="RuleBase" id="RU363032"/>
    </source>
</evidence>
<keyword evidence="7 9" id="KW-1133">Transmembrane helix</keyword>
<name>A0A2J6WF85_9BACT</name>
<keyword evidence="8 9" id="KW-0472">Membrane</keyword>